<dbReference type="STRING" id="683125.SAMN05660206_105229"/>
<organism evidence="1 2">
    <name type="scientific">Sphingobacterium wenxiniae</name>
    <dbReference type="NCBI Taxonomy" id="683125"/>
    <lineage>
        <taxon>Bacteria</taxon>
        <taxon>Pseudomonadati</taxon>
        <taxon>Bacteroidota</taxon>
        <taxon>Sphingobacteriia</taxon>
        <taxon>Sphingobacteriales</taxon>
        <taxon>Sphingobacteriaceae</taxon>
        <taxon>Sphingobacterium</taxon>
    </lineage>
</organism>
<dbReference type="AlphaFoldDB" id="A0A1I6T2K7"/>
<dbReference type="EMBL" id="FOZZ01000005">
    <property type="protein sequence ID" value="SFS83499.1"/>
    <property type="molecule type" value="Genomic_DNA"/>
</dbReference>
<sequence>MKKIFIIFLAIFVLIMDLYSQSGFGVDIGGASSKSYLLNLKYFKNKNHFSIGVTRELNDTNGKKVSHQLTNYGREVIGNGEYFSTVDFSFGRFFTKKLSISTEVSLGKTNHYTNYRDNRFNNGGYYMVNSTSSLFGFGGYCTYTLNKAFGLFAGYNSIRKISGGLELRLIN</sequence>
<reference evidence="1 2" key="1">
    <citation type="submission" date="2016-10" db="EMBL/GenBank/DDBJ databases">
        <authorList>
            <person name="de Groot N.N."/>
        </authorList>
    </citation>
    <scope>NUCLEOTIDE SEQUENCE [LARGE SCALE GENOMIC DNA]</scope>
    <source>
        <strain evidence="1 2">DSM 22789</strain>
    </source>
</reference>
<evidence type="ECO:0000313" key="1">
    <source>
        <dbReference type="EMBL" id="SFS83499.1"/>
    </source>
</evidence>
<dbReference type="RefSeq" id="WP_093365397.1">
    <property type="nucleotide sequence ID" value="NZ_FOZZ01000005.1"/>
</dbReference>
<evidence type="ECO:0008006" key="3">
    <source>
        <dbReference type="Google" id="ProtNLM"/>
    </source>
</evidence>
<evidence type="ECO:0000313" key="2">
    <source>
        <dbReference type="Proteomes" id="UP000198785"/>
    </source>
</evidence>
<accession>A0A1I6T2K7</accession>
<dbReference type="OrthoDB" id="1442244at2"/>
<dbReference type="Proteomes" id="UP000198785">
    <property type="component" value="Unassembled WGS sequence"/>
</dbReference>
<proteinExistence type="predicted"/>
<gene>
    <name evidence="1" type="ORF">SAMN05660206_105229</name>
</gene>
<keyword evidence="2" id="KW-1185">Reference proteome</keyword>
<name>A0A1I6T2K7_9SPHI</name>
<protein>
    <recommendedName>
        <fullName evidence="3">Outer membrane protein beta-barrel domain-containing protein</fullName>
    </recommendedName>
</protein>